<accession>B0C8E0</accession>
<dbReference type="KEGG" id="amr:AM1_5132"/>
<dbReference type="EMBL" id="CP000828">
    <property type="protein sequence ID" value="ABW30095.1"/>
    <property type="molecule type" value="Genomic_DNA"/>
</dbReference>
<dbReference type="RefSeq" id="WP_012165358.1">
    <property type="nucleotide sequence ID" value="NC_009925.1"/>
</dbReference>
<name>B0C8E0_ACAM1</name>
<organism evidence="1 2">
    <name type="scientific">Acaryochloris marina (strain MBIC 11017)</name>
    <dbReference type="NCBI Taxonomy" id="329726"/>
    <lineage>
        <taxon>Bacteria</taxon>
        <taxon>Bacillati</taxon>
        <taxon>Cyanobacteriota</taxon>
        <taxon>Cyanophyceae</taxon>
        <taxon>Acaryochloridales</taxon>
        <taxon>Acaryochloridaceae</taxon>
        <taxon>Acaryochloris</taxon>
    </lineage>
</organism>
<dbReference type="HOGENOM" id="CLU_1227731_0_0_3"/>
<reference evidence="1 2" key="1">
    <citation type="journal article" date="2008" name="Proc. Natl. Acad. Sci. U.S.A.">
        <title>Niche adaptation and genome expansion in the chlorophyll d-producing cyanobacterium Acaryochloris marina.</title>
        <authorList>
            <person name="Swingley W.D."/>
            <person name="Chen M."/>
            <person name="Cheung P.C."/>
            <person name="Conrad A.L."/>
            <person name="Dejesa L.C."/>
            <person name="Hao J."/>
            <person name="Honchak B.M."/>
            <person name="Karbach L.E."/>
            <person name="Kurdoglu A."/>
            <person name="Lahiri S."/>
            <person name="Mastrian S.D."/>
            <person name="Miyashita H."/>
            <person name="Page L."/>
            <person name="Ramakrishna P."/>
            <person name="Satoh S."/>
            <person name="Sattley W.M."/>
            <person name="Shimada Y."/>
            <person name="Taylor H.L."/>
            <person name="Tomo T."/>
            <person name="Tsuchiya T."/>
            <person name="Wang Z.T."/>
            <person name="Raymond J."/>
            <person name="Mimuro M."/>
            <person name="Blankenship R.E."/>
            <person name="Touchman J.W."/>
        </authorList>
    </citation>
    <scope>NUCLEOTIDE SEQUENCE [LARGE SCALE GENOMIC DNA]</scope>
    <source>
        <strain evidence="2">MBIC 11017</strain>
    </source>
</reference>
<protein>
    <submittedName>
        <fullName evidence="1">Uncharacterized protein</fullName>
    </submittedName>
</protein>
<proteinExistence type="predicted"/>
<dbReference type="Proteomes" id="UP000000268">
    <property type="component" value="Chromosome"/>
</dbReference>
<dbReference type="eggNOG" id="ENOG5032V94">
    <property type="taxonomic scope" value="Bacteria"/>
</dbReference>
<dbReference type="AlphaFoldDB" id="B0C8E0"/>
<dbReference type="OrthoDB" id="509728at2"/>
<evidence type="ECO:0000313" key="1">
    <source>
        <dbReference type="EMBL" id="ABW30095.1"/>
    </source>
</evidence>
<keyword evidence="2" id="KW-1185">Reference proteome</keyword>
<gene>
    <name evidence="1" type="ordered locus">AM1_5132</name>
</gene>
<evidence type="ECO:0000313" key="2">
    <source>
        <dbReference type="Proteomes" id="UP000000268"/>
    </source>
</evidence>
<sequence length="225" mass="25308">MSRLFLLLKGRLATVRQASCKLQLGTPRLGLKAGMMGCCWGGVVCLTHLISDIAIAQPRRQPASDALPMELQTLIENRPDGPIISADTPSQKGFTVPSLWWTNEQFGEKLVSDWKAYGVGQVGNQQINVRVRPELWTRYTYFERYAFVLKFGSDASSFGYQLMVLDSQDFVLGAYTCDFAQSDPQFIPSMLDERSQPIPDYADPKSTQALPCRLWLNPNYPRSVF</sequence>